<evidence type="ECO:0000313" key="2">
    <source>
        <dbReference type="EMBL" id="SPF36826.1"/>
    </source>
</evidence>
<dbReference type="AlphaFoldDB" id="A0A2U3KB05"/>
<evidence type="ECO:0000313" key="3">
    <source>
        <dbReference type="Proteomes" id="UP000238701"/>
    </source>
</evidence>
<proteinExistence type="predicted"/>
<evidence type="ECO:0008006" key="4">
    <source>
        <dbReference type="Google" id="ProtNLM"/>
    </source>
</evidence>
<gene>
    <name evidence="2" type="ORF">SBA1_1660005</name>
</gene>
<sequence length="102" mass="10911">MKKLLVLALALSVMMITVTAIAQDTMGQSPNKAAAAAPLKNIKGTVKFDGDKATFVADKDQKSWDVMNPEALKGHDGHHVLLSAHVYADKGAIHVMSVKMVQ</sequence>
<feature type="chain" id="PRO_5015725486" description="DUF5666 domain-containing protein" evidence="1">
    <location>
        <begin position="23"/>
        <end position="102"/>
    </location>
</feature>
<organism evidence="2 3">
    <name type="scientific">Candidatus Sulfotelmatobacter kueseliae</name>
    <dbReference type="NCBI Taxonomy" id="2042962"/>
    <lineage>
        <taxon>Bacteria</taxon>
        <taxon>Pseudomonadati</taxon>
        <taxon>Acidobacteriota</taxon>
        <taxon>Terriglobia</taxon>
        <taxon>Terriglobales</taxon>
        <taxon>Candidatus Korobacteraceae</taxon>
        <taxon>Candidatus Sulfotelmatobacter</taxon>
    </lineage>
</organism>
<feature type="signal peptide" evidence="1">
    <location>
        <begin position="1"/>
        <end position="22"/>
    </location>
</feature>
<reference evidence="3" key="1">
    <citation type="submission" date="2018-02" db="EMBL/GenBank/DDBJ databases">
        <authorList>
            <person name="Hausmann B."/>
        </authorList>
    </citation>
    <scope>NUCLEOTIDE SEQUENCE [LARGE SCALE GENOMIC DNA]</scope>
    <source>
        <strain evidence="3">Peat soil MAG SbA1</strain>
    </source>
</reference>
<dbReference type="EMBL" id="OMOD01000075">
    <property type="protein sequence ID" value="SPF36826.1"/>
    <property type="molecule type" value="Genomic_DNA"/>
</dbReference>
<name>A0A2U3KB05_9BACT</name>
<accession>A0A2U3KB05</accession>
<keyword evidence="1" id="KW-0732">Signal</keyword>
<dbReference type="Proteomes" id="UP000238701">
    <property type="component" value="Unassembled WGS sequence"/>
</dbReference>
<protein>
    <recommendedName>
        <fullName evidence="4">DUF5666 domain-containing protein</fullName>
    </recommendedName>
</protein>
<evidence type="ECO:0000256" key="1">
    <source>
        <dbReference type="SAM" id="SignalP"/>
    </source>
</evidence>